<protein>
    <submittedName>
        <fullName evidence="2">Uncharacterized protein</fullName>
    </submittedName>
</protein>
<feature type="compositionally biased region" description="Polar residues" evidence="1">
    <location>
        <begin position="515"/>
        <end position="531"/>
    </location>
</feature>
<dbReference type="Proteomes" id="UP001150538">
    <property type="component" value="Unassembled WGS sequence"/>
</dbReference>
<comment type="caution">
    <text evidence="2">The sequence shown here is derived from an EMBL/GenBank/DDBJ whole genome shotgun (WGS) entry which is preliminary data.</text>
</comment>
<feature type="region of interest" description="Disordered" evidence="1">
    <location>
        <begin position="1"/>
        <end position="32"/>
    </location>
</feature>
<evidence type="ECO:0000313" key="3">
    <source>
        <dbReference type="Proteomes" id="UP001150538"/>
    </source>
</evidence>
<feature type="region of interest" description="Disordered" evidence="1">
    <location>
        <begin position="108"/>
        <end position="166"/>
    </location>
</feature>
<dbReference type="AlphaFoldDB" id="A0A9W7ZSR5"/>
<name>A0A9W7ZSR5_9FUNG</name>
<accession>A0A9W7ZSR5</accession>
<evidence type="ECO:0000313" key="2">
    <source>
        <dbReference type="EMBL" id="KAJ1912283.1"/>
    </source>
</evidence>
<organism evidence="2 3">
    <name type="scientific">Mycoemilia scoparia</name>
    <dbReference type="NCBI Taxonomy" id="417184"/>
    <lineage>
        <taxon>Eukaryota</taxon>
        <taxon>Fungi</taxon>
        <taxon>Fungi incertae sedis</taxon>
        <taxon>Zoopagomycota</taxon>
        <taxon>Kickxellomycotina</taxon>
        <taxon>Kickxellomycetes</taxon>
        <taxon>Kickxellales</taxon>
        <taxon>Kickxellaceae</taxon>
        <taxon>Mycoemilia</taxon>
    </lineage>
</organism>
<feature type="compositionally biased region" description="Basic and acidic residues" evidence="1">
    <location>
        <begin position="146"/>
        <end position="157"/>
    </location>
</feature>
<feature type="compositionally biased region" description="Low complexity" evidence="1">
    <location>
        <begin position="183"/>
        <end position="194"/>
    </location>
</feature>
<keyword evidence="3" id="KW-1185">Reference proteome</keyword>
<proteinExistence type="predicted"/>
<feature type="compositionally biased region" description="Polar residues" evidence="1">
    <location>
        <begin position="16"/>
        <end position="32"/>
    </location>
</feature>
<reference evidence="2" key="1">
    <citation type="submission" date="2022-07" db="EMBL/GenBank/DDBJ databases">
        <title>Phylogenomic reconstructions and comparative analyses of Kickxellomycotina fungi.</title>
        <authorList>
            <person name="Reynolds N.K."/>
            <person name="Stajich J.E."/>
            <person name="Barry K."/>
            <person name="Grigoriev I.V."/>
            <person name="Crous P."/>
            <person name="Smith M.E."/>
        </authorList>
    </citation>
    <scope>NUCLEOTIDE SEQUENCE</scope>
    <source>
        <strain evidence="2">NBRC 100468</strain>
    </source>
</reference>
<feature type="compositionally biased region" description="Polar residues" evidence="1">
    <location>
        <begin position="115"/>
        <end position="125"/>
    </location>
</feature>
<evidence type="ECO:0000256" key="1">
    <source>
        <dbReference type="SAM" id="MobiDB-lite"/>
    </source>
</evidence>
<dbReference type="EMBL" id="JANBPU010000360">
    <property type="protein sequence ID" value="KAJ1912283.1"/>
    <property type="molecule type" value="Genomic_DNA"/>
</dbReference>
<feature type="region of interest" description="Disordered" evidence="1">
    <location>
        <begin position="181"/>
        <end position="218"/>
    </location>
</feature>
<feature type="region of interest" description="Disordered" evidence="1">
    <location>
        <begin position="506"/>
        <end position="531"/>
    </location>
</feature>
<sequence length="531" mass="56055">MANQGPNNNNNNNNNTDLSKGGSNPNQGTNTDEITLASDLFKNLTSESASMPSANSQAANQGISSSALDDINSIINTGGTSGGVGGESILDIDDFLTSGNQDLNFSGANDIIGGSNINSQTNTGREPNLEDYGISIPGMEGLFADNKSDNKKGKDNSGDGDENSKANLDSARALVATIMKGMQQPQSQSQSQPQASTTELNKKDMTDPLQTGASRIDDPIAALTTIPSAVSAENTLSSKDADSSNILDPATLLATTQKAMKGETPSTFGAGNAGGTAITDPLEASLPAATQGSLAANLANIPIDLTATDASASISVKEEYTPNLDGQTSTQDGIPSTSDMAGNMTSVDPNSQPQEIEMQQQQQPLPTNPFLASGCDLNLETSHKDNSKKQIQDIDNIEEQICQVLTLSTDIFEGISKASSAISSAAIIDGDTYNIEQKIKADEQNIRAKINQFTKLLFEIRGGLERHYSVLLRRGINPSTFVPFNMDISDEQKRLEECDREIEELKSQLAERGISSEQQPSSSTEGETISS</sequence>
<gene>
    <name evidence="2" type="ORF">H4219_005665</name>
</gene>